<feature type="transmembrane region" description="Helical" evidence="4">
    <location>
        <begin position="39"/>
        <end position="58"/>
    </location>
</feature>
<dbReference type="Proteomes" id="UP001501734">
    <property type="component" value="Unassembled WGS sequence"/>
</dbReference>
<keyword evidence="3" id="KW-0175">Coiled coil</keyword>
<dbReference type="CDD" id="cd11386">
    <property type="entry name" value="MCP_signal"/>
    <property type="match status" value="1"/>
</dbReference>
<reference evidence="7" key="1">
    <citation type="journal article" date="2019" name="Int. J. Syst. Evol. Microbiol.">
        <title>The Global Catalogue of Microorganisms (GCM) 10K type strain sequencing project: providing services to taxonomists for standard genome sequencing and annotation.</title>
        <authorList>
            <consortium name="The Broad Institute Genomics Platform"/>
            <consortium name="The Broad Institute Genome Sequencing Center for Infectious Disease"/>
            <person name="Wu L."/>
            <person name="Ma J."/>
        </authorList>
    </citation>
    <scope>NUCLEOTIDE SEQUENCE [LARGE SCALE GENOMIC DNA]</scope>
    <source>
        <strain evidence="7">JCM 17250</strain>
    </source>
</reference>
<dbReference type="Gene3D" id="1.10.287.950">
    <property type="entry name" value="Methyl-accepting chemotaxis protein"/>
    <property type="match status" value="1"/>
</dbReference>
<evidence type="ECO:0000256" key="3">
    <source>
        <dbReference type="SAM" id="Coils"/>
    </source>
</evidence>
<evidence type="ECO:0000259" key="5">
    <source>
        <dbReference type="PROSITE" id="PS50111"/>
    </source>
</evidence>
<sequence length="410" mass="45108">MRNRRNLILLIGMISLLHIVAFGYSLFSLNVLTKISIEGIVFIALAIIASFIIAILFMKTNKKDQHLIEARLDALLSDRLEALPEGKIKDQSMKVIDGKIQLVHQQITTMQNFTTKLTEYVSEQATILNNSMIRLTDDSQNITRTIHEMTSGSEGQSSSASTLKETMIQFTDIIKDVAVNGEAIKTESQQMLDITNQSEELMDLSVEKMDIIDNTIKQSLEKVKGLDDMTLKITELVTVIQEVAEQTNLLALNAAIEAARAGEHGKGFAVVADEVRKLAEQVSLSINDITTTTTAIQEESSAAVTALEEGYQAVNEGAKQIQTTGETIKNLNGIINQMGGEIDHTYNALYDLLDDTKTINDAITTIASVSEQSAAGMAEADSASSRLNQLITELKEMQENYEQNIAELYN</sequence>
<evidence type="ECO:0000256" key="2">
    <source>
        <dbReference type="PROSITE-ProRule" id="PRU00284"/>
    </source>
</evidence>
<dbReference type="SUPFAM" id="SSF58104">
    <property type="entry name" value="Methyl-accepting chemotaxis protein (MCP) signaling domain"/>
    <property type="match status" value="1"/>
</dbReference>
<name>A0ABP7VI84_9BACI</name>
<feature type="transmembrane region" description="Helical" evidence="4">
    <location>
        <begin position="7"/>
        <end position="27"/>
    </location>
</feature>
<dbReference type="PANTHER" id="PTHR32089">
    <property type="entry name" value="METHYL-ACCEPTING CHEMOTAXIS PROTEIN MCPB"/>
    <property type="match status" value="1"/>
</dbReference>
<keyword evidence="7" id="KW-1185">Reference proteome</keyword>
<protein>
    <recommendedName>
        <fullName evidence="5">Methyl-accepting transducer domain-containing protein</fullName>
    </recommendedName>
</protein>
<dbReference type="Pfam" id="PF00015">
    <property type="entry name" value="MCPsignal"/>
    <property type="match status" value="1"/>
</dbReference>
<keyword evidence="4" id="KW-1133">Transmembrane helix</keyword>
<dbReference type="RefSeq" id="WP_344911382.1">
    <property type="nucleotide sequence ID" value="NZ_BAABDL010000067.1"/>
</dbReference>
<comment type="caution">
    <text evidence="6">The sequence shown here is derived from an EMBL/GenBank/DDBJ whole genome shotgun (WGS) entry which is preliminary data.</text>
</comment>
<feature type="coiled-coil region" evidence="3">
    <location>
        <begin position="380"/>
        <end position="407"/>
    </location>
</feature>
<gene>
    <name evidence="6" type="ORF">GCM10022410_12300</name>
</gene>
<organism evidence="6 7">
    <name type="scientific">Amphibacillus indicireducens</name>
    <dbReference type="NCBI Taxonomy" id="1076330"/>
    <lineage>
        <taxon>Bacteria</taxon>
        <taxon>Bacillati</taxon>
        <taxon>Bacillota</taxon>
        <taxon>Bacilli</taxon>
        <taxon>Bacillales</taxon>
        <taxon>Bacillaceae</taxon>
        <taxon>Amphibacillus</taxon>
    </lineage>
</organism>
<keyword evidence="1 2" id="KW-0807">Transducer</keyword>
<feature type="domain" description="Methyl-accepting transducer" evidence="5">
    <location>
        <begin position="131"/>
        <end position="388"/>
    </location>
</feature>
<dbReference type="PROSITE" id="PS50111">
    <property type="entry name" value="CHEMOTAXIS_TRANSDUC_2"/>
    <property type="match status" value="1"/>
</dbReference>
<keyword evidence="4" id="KW-0472">Membrane</keyword>
<evidence type="ECO:0000313" key="7">
    <source>
        <dbReference type="Proteomes" id="UP001501734"/>
    </source>
</evidence>
<dbReference type="SMART" id="SM00283">
    <property type="entry name" value="MA"/>
    <property type="match status" value="1"/>
</dbReference>
<evidence type="ECO:0000256" key="1">
    <source>
        <dbReference type="ARBA" id="ARBA00023224"/>
    </source>
</evidence>
<dbReference type="PANTHER" id="PTHR32089:SF114">
    <property type="entry name" value="METHYL-ACCEPTING CHEMOTAXIS PROTEIN MCPB"/>
    <property type="match status" value="1"/>
</dbReference>
<evidence type="ECO:0000256" key="4">
    <source>
        <dbReference type="SAM" id="Phobius"/>
    </source>
</evidence>
<keyword evidence="4" id="KW-0812">Transmembrane</keyword>
<dbReference type="EMBL" id="BAABDL010000067">
    <property type="protein sequence ID" value="GAA4067777.1"/>
    <property type="molecule type" value="Genomic_DNA"/>
</dbReference>
<evidence type="ECO:0000313" key="6">
    <source>
        <dbReference type="EMBL" id="GAA4067777.1"/>
    </source>
</evidence>
<proteinExistence type="predicted"/>
<accession>A0ABP7VI84</accession>
<dbReference type="InterPro" id="IPR004089">
    <property type="entry name" value="MCPsignal_dom"/>
</dbReference>